<reference evidence="5" key="1">
    <citation type="submission" date="2023-07" db="EMBL/GenBank/DDBJ databases">
        <title>30 novel species of actinomycetes from the DSMZ collection.</title>
        <authorList>
            <person name="Nouioui I."/>
        </authorList>
    </citation>
    <scope>NUCLEOTIDE SEQUENCE [LARGE SCALE GENOMIC DNA]</scope>
    <source>
        <strain evidence="5">DSM 41921</strain>
    </source>
</reference>
<feature type="chain" id="PRO_5045331640" evidence="3">
    <location>
        <begin position="41"/>
        <end position="635"/>
    </location>
</feature>
<keyword evidence="3" id="KW-0732">Signal</keyword>
<feature type="compositionally biased region" description="Basic and acidic residues" evidence="1">
    <location>
        <begin position="181"/>
        <end position="192"/>
    </location>
</feature>
<feature type="compositionally biased region" description="Gly residues" evidence="1">
    <location>
        <begin position="159"/>
        <end position="180"/>
    </location>
</feature>
<dbReference type="SUPFAM" id="SSF49373">
    <property type="entry name" value="Invasin/intimin cell-adhesion fragments"/>
    <property type="match status" value="1"/>
</dbReference>
<protein>
    <submittedName>
        <fullName evidence="4">Glycine-rich protein</fullName>
    </submittedName>
</protein>
<feature type="compositionally biased region" description="Gly residues" evidence="1">
    <location>
        <begin position="193"/>
        <end position="245"/>
    </location>
</feature>
<comment type="caution">
    <text evidence="4">The sequence shown here is derived from an EMBL/GenBank/DDBJ whole genome shotgun (WGS) entry which is preliminary data.</text>
</comment>
<evidence type="ECO:0000256" key="1">
    <source>
        <dbReference type="SAM" id="MobiDB-lite"/>
    </source>
</evidence>
<feature type="compositionally biased region" description="Gly residues" evidence="1">
    <location>
        <begin position="568"/>
        <end position="577"/>
    </location>
</feature>
<name>A0ABU2PA83_9ACTN</name>
<keyword evidence="2" id="KW-0472">Membrane</keyword>
<dbReference type="Gene3D" id="2.60.40.10">
    <property type="entry name" value="Immunoglobulins"/>
    <property type="match status" value="1"/>
</dbReference>
<gene>
    <name evidence="4" type="ORF">RM641_16645</name>
</gene>
<dbReference type="InterPro" id="IPR008964">
    <property type="entry name" value="Invasin/intimin_cell_adhesion"/>
</dbReference>
<feature type="transmembrane region" description="Helical" evidence="2">
    <location>
        <begin position="603"/>
        <end position="623"/>
    </location>
</feature>
<dbReference type="PROSITE" id="PS51318">
    <property type="entry name" value="TAT"/>
    <property type="match status" value="1"/>
</dbReference>
<feature type="signal peptide" evidence="3">
    <location>
        <begin position="1"/>
        <end position="40"/>
    </location>
</feature>
<keyword evidence="2" id="KW-0812">Transmembrane</keyword>
<dbReference type="InterPro" id="IPR013783">
    <property type="entry name" value="Ig-like_fold"/>
</dbReference>
<accession>A0ABU2PA83</accession>
<dbReference type="InterPro" id="IPR006311">
    <property type="entry name" value="TAT_signal"/>
</dbReference>
<organism evidence="4 5">
    <name type="scientific">Streptomyces dubilierae</name>
    <dbReference type="NCBI Taxonomy" id="3075533"/>
    <lineage>
        <taxon>Bacteria</taxon>
        <taxon>Bacillati</taxon>
        <taxon>Actinomycetota</taxon>
        <taxon>Actinomycetes</taxon>
        <taxon>Kitasatosporales</taxon>
        <taxon>Streptomycetaceae</taxon>
        <taxon>Streptomyces</taxon>
    </lineage>
</organism>
<feature type="region of interest" description="Disordered" evidence="1">
    <location>
        <begin position="154"/>
        <end position="295"/>
    </location>
</feature>
<dbReference type="Proteomes" id="UP001183586">
    <property type="component" value="Unassembled WGS sequence"/>
</dbReference>
<feature type="region of interest" description="Disordered" evidence="1">
    <location>
        <begin position="536"/>
        <end position="585"/>
    </location>
</feature>
<feature type="compositionally biased region" description="Low complexity" evidence="1">
    <location>
        <begin position="537"/>
        <end position="567"/>
    </location>
</feature>
<keyword evidence="5" id="KW-1185">Reference proteome</keyword>
<proteinExistence type="predicted"/>
<evidence type="ECO:0000313" key="4">
    <source>
        <dbReference type="EMBL" id="MDT0389061.1"/>
    </source>
</evidence>
<evidence type="ECO:0000256" key="3">
    <source>
        <dbReference type="SAM" id="SignalP"/>
    </source>
</evidence>
<dbReference type="RefSeq" id="WP_311682394.1">
    <property type="nucleotide sequence ID" value="NZ_JAVREU010000006.1"/>
</dbReference>
<sequence>MTHHPAAVPRRARFRRGAAALTLLALTGGTALTGASAATAAGGDVRAGKACTPTEGFSGCRLFDPAGARETFQVPAGVTALDVRAWGQGGEGTPFANGGAGGYTAGTLGVTPGEKLSVAVGDQRFGDALGGAGGGRSAAAGGNSSGVRTADGEPLLIAAGGGGGGYGDVDAGHGGPGGGERGQDDTESERGGKGAAGAEGGAGGGNGSSGADASGGGKGGAGGSGAHGHGGGGGAGHAGGGGGGGTDEERGAIGSGAGGSSYVDPDRVTDARLLTGSRTVPPAKTDPFWAPSGEPVRGGIAEGGVNTDRSGTGRVVFQWKTPAIAELVQVSGTDETVQPGGAAGPLAVVARDEAGNAVENASVTFTIEDPDQQGAFFYVKGGVDSTELVVPTDARGRAASQPVQVGGKEGEFTVRAAVGGVSTVFSVTVKDSAYTVSVAGGDDQRAEQGADFEEALQAKVVKSGAAAPAGTEVEFRVEDESEDAPRFAGGERVVRVETDEQGGATAPALTAGEGTGTYTVTASVGGAMTQFAVEVVPGDGTQDPGPGDEPSAGPSPSAEPSPSASTGGTTGGDGTSTGGTSTTGGTSADVAGGSLASTGAGGIGLLAAAAAALAAVGFAAFRFGPRLKLRSRDQG</sequence>
<evidence type="ECO:0000256" key="2">
    <source>
        <dbReference type="SAM" id="Phobius"/>
    </source>
</evidence>
<dbReference type="EMBL" id="JAVREU010000006">
    <property type="protein sequence ID" value="MDT0389061.1"/>
    <property type="molecule type" value="Genomic_DNA"/>
</dbReference>
<keyword evidence="2" id="KW-1133">Transmembrane helix</keyword>
<evidence type="ECO:0000313" key="5">
    <source>
        <dbReference type="Proteomes" id="UP001183586"/>
    </source>
</evidence>